<dbReference type="Pfam" id="PF08281">
    <property type="entry name" value="Sigma70_r4_2"/>
    <property type="match status" value="1"/>
</dbReference>
<dbReference type="Pfam" id="PF04542">
    <property type="entry name" value="Sigma70_r2"/>
    <property type="match status" value="1"/>
</dbReference>
<evidence type="ECO:0000256" key="4">
    <source>
        <dbReference type="ARBA" id="ARBA00023163"/>
    </source>
</evidence>
<keyword evidence="4" id="KW-0804">Transcription</keyword>
<dbReference type="RefSeq" id="WP_339337170.1">
    <property type="nucleotide sequence ID" value="NZ_JBHULB010000007.1"/>
</dbReference>
<keyword evidence="2" id="KW-0805">Transcription regulation</keyword>
<reference evidence="8" key="1">
    <citation type="journal article" date="2019" name="Int. J. Syst. Evol. Microbiol.">
        <title>The Global Catalogue of Microorganisms (GCM) 10K type strain sequencing project: providing services to taxonomists for standard genome sequencing and annotation.</title>
        <authorList>
            <consortium name="The Broad Institute Genomics Platform"/>
            <consortium name="The Broad Institute Genome Sequencing Center for Infectious Disease"/>
            <person name="Wu L."/>
            <person name="Ma J."/>
        </authorList>
    </citation>
    <scope>NUCLEOTIDE SEQUENCE [LARGE SCALE GENOMIC DNA]</scope>
    <source>
        <strain evidence="8">KCTC 52368</strain>
    </source>
</reference>
<dbReference type="SUPFAM" id="SSF88659">
    <property type="entry name" value="Sigma3 and sigma4 domains of RNA polymerase sigma factors"/>
    <property type="match status" value="1"/>
</dbReference>
<evidence type="ECO:0000259" key="5">
    <source>
        <dbReference type="Pfam" id="PF04542"/>
    </source>
</evidence>
<dbReference type="InterPro" id="IPR013324">
    <property type="entry name" value="RNA_pol_sigma_r3/r4-like"/>
</dbReference>
<evidence type="ECO:0000256" key="1">
    <source>
        <dbReference type="ARBA" id="ARBA00010641"/>
    </source>
</evidence>
<feature type="domain" description="RNA polymerase sigma-70 region 2" evidence="5">
    <location>
        <begin position="27"/>
        <end position="93"/>
    </location>
</feature>
<dbReference type="InterPro" id="IPR036388">
    <property type="entry name" value="WH-like_DNA-bd_sf"/>
</dbReference>
<dbReference type="Gene3D" id="1.10.1740.10">
    <property type="match status" value="1"/>
</dbReference>
<organism evidence="7 8">
    <name type="scientific">Croceitalea marina</name>
    <dbReference type="NCBI Taxonomy" id="1775166"/>
    <lineage>
        <taxon>Bacteria</taxon>
        <taxon>Pseudomonadati</taxon>
        <taxon>Bacteroidota</taxon>
        <taxon>Flavobacteriia</taxon>
        <taxon>Flavobacteriales</taxon>
        <taxon>Flavobacteriaceae</taxon>
        <taxon>Croceitalea</taxon>
    </lineage>
</organism>
<accession>A0ABW5MSH6</accession>
<keyword evidence="8" id="KW-1185">Reference proteome</keyword>
<dbReference type="InterPro" id="IPR039425">
    <property type="entry name" value="RNA_pol_sigma-70-like"/>
</dbReference>
<evidence type="ECO:0000256" key="3">
    <source>
        <dbReference type="ARBA" id="ARBA00023082"/>
    </source>
</evidence>
<comment type="caution">
    <text evidence="7">The sequence shown here is derived from an EMBL/GenBank/DDBJ whole genome shotgun (WGS) entry which is preliminary data.</text>
</comment>
<dbReference type="NCBIfam" id="TIGR02937">
    <property type="entry name" value="sigma70-ECF"/>
    <property type="match status" value="1"/>
</dbReference>
<sequence length="196" mass="23103">MNSNDRNINVDVNAIRNGDKAAFRTVIDLYYKEVYWYAKSLGRDDTLAKDLTQETFFTLWKKRDKLSDGVVIKGWLYKSVRNKFLDHVKKYRKETYLLETAFVETLDSVVWSENQEILRRKMEIIDREILNLPKKCSKVFLLSKKEGLTNNEIADYLGVSLKTVEGHLTKAIKILKEKLREKFSVLFMLFRHLGQN</sequence>
<evidence type="ECO:0000256" key="2">
    <source>
        <dbReference type="ARBA" id="ARBA00023015"/>
    </source>
</evidence>
<dbReference type="InterPro" id="IPR014284">
    <property type="entry name" value="RNA_pol_sigma-70_dom"/>
</dbReference>
<dbReference type="InterPro" id="IPR007627">
    <property type="entry name" value="RNA_pol_sigma70_r2"/>
</dbReference>
<proteinExistence type="inferred from homology"/>
<evidence type="ECO:0000313" key="7">
    <source>
        <dbReference type="EMBL" id="MFD2586227.1"/>
    </source>
</evidence>
<dbReference type="SUPFAM" id="SSF88946">
    <property type="entry name" value="Sigma2 domain of RNA polymerase sigma factors"/>
    <property type="match status" value="1"/>
</dbReference>
<dbReference type="EMBL" id="JBHULB010000007">
    <property type="protein sequence ID" value="MFD2586227.1"/>
    <property type="molecule type" value="Genomic_DNA"/>
</dbReference>
<dbReference type="InterPro" id="IPR013249">
    <property type="entry name" value="RNA_pol_sigma70_r4_t2"/>
</dbReference>
<keyword evidence="3" id="KW-0731">Sigma factor</keyword>
<comment type="similarity">
    <text evidence="1">Belongs to the sigma-70 factor family. ECF subfamily.</text>
</comment>
<feature type="domain" description="RNA polymerase sigma factor 70 region 4 type 2" evidence="6">
    <location>
        <begin position="123"/>
        <end position="173"/>
    </location>
</feature>
<dbReference type="PANTHER" id="PTHR43133">
    <property type="entry name" value="RNA POLYMERASE ECF-TYPE SIGMA FACTO"/>
    <property type="match status" value="1"/>
</dbReference>
<dbReference type="PANTHER" id="PTHR43133:SF46">
    <property type="entry name" value="RNA POLYMERASE SIGMA-70 FACTOR ECF SUBFAMILY"/>
    <property type="match status" value="1"/>
</dbReference>
<dbReference type="Proteomes" id="UP001597526">
    <property type="component" value="Unassembled WGS sequence"/>
</dbReference>
<gene>
    <name evidence="7" type="ORF">ACFSQJ_04760</name>
</gene>
<evidence type="ECO:0000259" key="6">
    <source>
        <dbReference type="Pfam" id="PF08281"/>
    </source>
</evidence>
<dbReference type="Gene3D" id="1.10.10.10">
    <property type="entry name" value="Winged helix-like DNA-binding domain superfamily/Winged helix DNA-binding domain"/>
    <property type="match status" value="1"/>
</dbReference>
<dbReference type="InterPro" id="IPR013325">
    <property type="entry name" value="RNA_pol_sigma_r2"/>
</dbReference>
<evidence type="ECO:0000313" key="8">
    <source>
        <dbReference type="Proteomes" id="UP001597526"/>
    </source>
</evidence>
<name>A0ABW5MSH6_9FLAO</name>
<protein>
    <submittedName>
        <fullName evidence="7">RNA polymerase sigma factor</fullName>
    </submittedName>
</protein>